<dbReference type="Pfam" id="PF11951">
    <property type="entry name" value="Fungal_trans_2"/>
    <property type="match status" value="1"/>
</dbReference>
<dbReference type="InterPro" id="IPR021858">
    <property type="entry name" value="Fun_TF"/>
</dbReference>
<protein>
    <recommendedName>
        <fullName evidence="6">Zn(2)-C6 fungal-type domain-containing protein</fullName>
    </recommendedName>
</protein>
<evidence type="ECO:0000256" key="4">
    <source>
        <dbReference type="ARBA" id="ARBA00023242"/>
    </source>
</evidence>
<dbReference type="SUPFAM" id="SSF57701">
    <property type="entry name" value="Zn2/Cys6 DNA-binding domain"/>
    <property type="match status" value="1"/>
</dbReference>
<evidence type="ECO:0000313" key="7">
    <source>
        <dbReference type="EMBL" id="KAF9890149.1"/>
    </source>
</evidence>
<evidence type="ECO:0000256" key="3">
    <source>
        <dbReference type="ARBA" id="ARBA00023163"/>
    </source>
</evidence>
<evidence type="ECO:0000256" key="1">
    <source>
        <dbReference type="ARBA" id="ARBA00023015"/>
    </source>
</evidence>
<evidence type="ECO:0000256" key="2">
    <source>
        <dbReference type="ARBA" id="ARBA00023125"/>
    </source>
</evidence>
<dbReference type="Pfam" id="PF00172">
    <property type="entry name" value="Zn_clus"/>
    <property type="match status" value="1"/>
</dbReference>
<dbReference type="GO" id="GO:0008270">
    <property type="term" value="F:zinc ion binding"/>
    <property type="evidence" value="ECO:0007669"/>
    <property type="project" value="InterPro"/>
</dbReference>
<dbReference type="InterPro" id="IPR053157">
    <property type="entry name" value="Sterol_Uptake_Regulator"/>
</dbReference>
<dbReference type="PROSITE" id="PS50048">
    <property type="entry name" value="ZN2_CY6_FUNGAL_2"/>
    <property type="match status" value="1"/>
</dbReference>
<dbReference type="Gene3D" id="4.10.240.10">
    <property type="entry name" value="Zn(2)-C6 fungal-type DNA-binding domain"/>
    <property type="match status" value="1"/>
</dbReference>
<dbReference type="PANTHER" id="PTHR47784">
    <property type="entry name" value="STEROL UPTAKE CONTROL PROTEIN 2"/>
    <property type="match status" value="1"/>
</dbReference>
<dbReference type="GO" id="GO:0001228">
    <property type="term" value="F:DNA-binding transcription activator activity, RNA polymerase II-specific"/>
    <property type="evidence" value="ECO:0007669"/>
    <property type="project" value="TreeGrafter"/>
</dbReference>
<organism evidence="7 8">
    <name type="scientific">Aspergillus nanangensis</name>
    <dbReference type="NCBI Taxonomy" id="2582783"/>
    <lineage>
        <taxon>Eukaryota</taxon>
        <taxon>Fungi</taxon>
        <taxon>Dikarya</taxon>
        <taxon>Ascomycota</taxon>
        <taxon>Pezizomycotina</taxon>
        <taxon>Eurotiomycetes</taxon>
        <taxon>Eurotiomycetidae</taxon>
        <taxon>Eurotiales</taxon>
        <taxon>Aspergillaceae</taxon>
        <taxon>Aspergillus</taxon>
        <taxon>Aspergillus subgen. Circumdati</taxon>
    </lineage>
</organism>
<accession>A0AAD4CP62</accession>
<dbReference type="CDD" id="cd00067">
    <property type="entry name" value="GAL4"/>
    <property type="match status" value="1"/>
</dbReference>
<gene>
    <name evidence="7" type="ORF">FE257_006310</name>
</gene>
<dbReference type="Proteomes" id="UP001194746">
    <property type="component" value="Unassembled WGS sequence"/>
</dbReference>
<keyword evidence="8" id="KW-1185">Reference proteome</keyword>
<evidence type="ECO:0000256" key="5">
    <source>
        <dbReference type="SAM" id="MobiDB-lite"/>
    </source>
</evidence>
<dbReference type="PANTHER" id="PTHR47784:SF10">
    <property type="entry name" value="TRANSCRIPTION FACTOR, PUTATIVE (AFU_ORTHOLOGUE AFUA_6G14150)-RELATED"/>
    <property type="match status" value="1"/>
</dbReference>
<keyword evidence="2" id="KW-0238">DNA-binding</keyword>
<keyword evidence="4" id="KW-0539">Nucleus</keyword>
<evidence type="ECO:0000313" key="8">
    <source>
        <dbReference type="Proteomes" id="UP001194746"/>
    </source>
</evidence>
<dbReference type="AlphaFoldDB" id="A0AAD4CP62"/>
<dbReference type="PROSITE" id="PS00463">
    <property type="entry name" value="ZN2_CY6_FUNGAL_1"/>
    <property type="match status" value="1"/>
</dbReference>
<dbReference type="InterPro" id="IPR036864">
    <property type="entry name" value="Zn2-C6_fun-type_DNA-bd_sf"/>
</dbReference>
<feature type="region of interest" description="Disordered" evidence="5">
    <location>
        <begin position="54"/>
        <end position="97"/>
    </location>
</feature>
<keyword evidence="1" id="KW-0805">Transcription regulation</keyword>
<evidence type="ECO:0000259" key="6">
    <source>
        <dbReference type="PROSITE" id="PS50048"/>
    </source>
</evidence>
<feature type="domain" description="Zn(2)-C6 fungal-type" evidence="6">
    <location>
        <begin position="13"/>
        <end position="43"/>
    </location>
</feature>
<dbReference type="GO" id="GO:0003677">
    <property type="term" value="F:DNA binding"/>
    <property type="evidence" value="ECO:0007669"/>
    <property type="project" value="UniProtKB-KW"/>
</dbReference>
<reference evidence="7" key="1">
    <citation type="journal article" date="2019" name="Beilstein J. Org. Chem.">
        <title>Nanangenines: drimane sesquiterpenoids as the dominant metabolite cohort of a novel Australian fungus, Aspergillus nanangensis.</title>
        <authorList>
            <person name="Lacey H.J."/>
            <person name="Gilchrist C.L.M."/>
            <person name="Crombie A."/>
            <person name="Kalaitzis J.A."/>
            <person name="Vuong D."/>
            <person name="Rutledge P.J."/>
            <person name="Turner P."/>
            <person name="Pitt J.I."/>
            <person name="Lacey E."/>
            <person name="Chooi Y.H."/>
            <person name="Piggott A.M."/>
        </authorList>
    </citation>
    <scope>NUCLEOTIDE SEQUENCE</scope>
    <source>
        <strain evidence="7">MST-FP2251</strain>
    </source>
</reference>
<dbReference type="EMBL" id="VCAU01000029">
    <property type="protein sequence ID" value="KAF9890149.1"/>
    <property type="molecule type" value="Genomic_DNA"/>
</dbReference>
<keyword evidence="3" id="KW-0804">Transcription</keyword>
<dbReference type="InterPro" id="IPR001138">
    <property type="entry name" value="Zn2Cys6_DnaBD"/>
</dbReference>
<reference evidence="7" key="2">
    <citation type="submission" date="2020-02" db="EMBL/GenBank/DDBJ databases">
        <authorList>
            <person name="Gilchrist C.L.M."/>
            <person name="Chooi Y.-H."/>
        </authorList>
    </citation>
    <scope>NUCLEOTIDE SEQUENCE</scope>
    <source>
        <strain evidence="7">MST-FP2251</strain>
    </source>
</reference>
<name>A0AAD4CP62_ASPNN</name>
<proteinExistence type="predicted"/>
<dbReference type="SMART" id="SM00066">
    <property type="entry name" value="GAL4"/>
    <property type="match status" value="1"/>
</dbReference>
<sequence>MPPRRTHTKSRNGCDQCKKRRVKCDEQGPPCSNCVARELPCTYLNTPVARTLAHSSSPATPLHTPHPSAPSPDSSIITHHHALGPRPATSPDDHHSRRQDLELMHRFSTDTYQSLCNNSLDQHTWQITLPRKALEYDFLMNGILAVAALHTAATTKPPEALSYLDAALEYHNQASTPFRHAIDNITPSNCDAVFAHSVITTVIGIALPRLTAERGEHSSMTENIVVVFELLQGVSKIFRIGRSWFQTNLYTKRKFFPDEPANTLDPDSQDALDRLATLNDAIVAPVDPDQHRILQDAISLLHRCFVRYHHCPDAASVLSWLAVVDKEFVHALMSRLPLAMLVLMHWAVLLGGLDGKLWWARNSGSALISELLVALRPGDATWDAARLWPKRKLALGM</sequence>
<comment type="caution">
    <text evidence="7">The sequence shown here is derived from an EMBL/GenBank/DDBJ whole genome shotgun (WGS) entry which is preliminary data.</text>
</comment>